<evidence type="ECO:0000313" key="3">
    <source>
        <dbReference type="EMBL" id="RCJ08793.1"/>
    </source>
</evidence>
<evidence type="ECO:0000256" key="2">
    <source>
        <dbReference type="SAM" id="SignalP"/>
    </source>
</evidence>
<evidence type="ECO:0000313" key="4">
    <source>
        <dbReference type="Proteomes" id="UP000253501"/>
    </source>
</evidence>
<proteinExistence type="predicted"/>
<feature type="chain" id="PRO_5043938183" evidence="2">
    <location>
        <begin position="34"/>
        <end position="167"/>
    </location>
</feature>
<gene>
    <name evidence="3" type="ORF">DDK22_09360</name>
</gene>
<name>A0A367PMJ0_CUPNE</name>
<feature type="region of interest" description="Disordered" evidence="1">
    <location>
        <begin position="66"/>
        <end position="87"/>
    </location>
</feature>
<keyword evidence="2" id="KW-0732">Signal</keyword>
<dbReference type="EMBL" id="QDHA01000022">
    <property type="protein sequence ID" value="RCJ08793.1"/>
    <property type="molecule type" value="Genomic_DNA"/>
</dbReference>
<feature type="signal peptide" evidence="2">
    <location>
        <begin position="1"/>
        <end position="33"/>
    </location>
</feature>
<dbReference type="AlphaFoldDB" id="A0A367PMJ0"/>
<dbReference type="InterPro" id="IPR027367">
    <property type="entry name" value="Gly-zipper_YMGG"/>
</dbReference>
<dbReference type="Pfam" id="PF13441">
    <property type="entry name" value="Gly-zipper_YMGG"/>
    <property type="match status" value="1"/>
</dbReference>
<accession>A0A367PMJ0</accession>
<organism evidence="3 4">
    <name type="scientific">Cupriavidus necator</name>
    <name type="common">Alcaligenes eutrophus</name>
    <name type="synonym">Ralstonia eutropha</name>
    <dbReference type="NCBI Taxonomy" id="106590"/>
    <lineage>
        <taxon>Bacteria</taxon>
        <taxon>Pseudomonadati</taxon>
        <taxon>Pseudomonadota</taxon>
        <taxon>Betaproteobacteria</taxon>
        <taxon>Burkholderiales</taxon>
        <taxon>Burkholderiaceae</taxon>
        <taxon>Cupriavidus</taxon>
    </lineage>
</organism>
<protein>
    <submittedName>
        <fullName evidence="3">Uncharacterized protein</fullName>
    </submittedName>
</protein>
<comment type="caution">
    <text evidence="3">The sequence shown here is derived from an EMBL/GenBank/DDBJ whole genome shotgun (WGS) entry which is preliminary data.</text>
</comment>
<dbReference type="RefSeq" id="WP_010812175.1">
    <property type="nucleotide sequence ID" value="NZ_CAXUOZ020000001.1"/>
</dbReference>
<reference evidence="3 4" key="1">
    <citation type="submission" date="2018-04" db="EMBL/GenBank/DDBJ databases">
        <title>Cupriavidus necator CR12 genome sequencing and assembly.</title>
        <authorList>
            <person name="Ben Fekih I."/>
            <person name="Mazhar H.S."/>
            <person name="Bello S.K."/>
            <person name="Rensing C."/>
        </authorList>
    </citation>
    <scope>NUCLEOTIDE SEQUENCE [LARGE SCALE GENOMIC DNA]</scope>
    <source>
        <strain evidence="3 4">CR12</strain>
    </source>
</reference>
<evidence type="ECO:0000256" key="1">
    <source>
        <dbReference type="SAM" id="MobiDB-lite"/>
    </source>
</evidence>
<dbReference type="Proteomes" id="UP000253501">
    <property type="component" value="Unassembled WGS sequence"/>
</dbReference>
<sequence>MKQCPHRKLYRGLGVLAAAIALTPALIPAQAMAQNKPMAYPAKGQSQQQQASDDGACYSWAKQQTGVDPAQAANAPPPAQAQSGQRVRGAAGGAAAGAVVGAMAGDAGKGAAVGAAAGTVGGGVAHRQSRRQANAANQQAAANTSQAMGSYYQAWGACMQGRGYSVK</sequence>